<dbReference type="EMBL" id="KN716487">
    <property type="protein sequence ID" value="KJH44260.1"/>
    <property type="molecule type" value="Genomic_DNA"/>
</dbReference>
<evidence type="ECO:0000256" key="6">
    <source>
        <dbReference type="ARBA" id="ARBA00047475"/>
    </source>
</evidence>
<dbReference type="SUPFAM" id="SSF53756">
    <property type="entry name" value="UDP-Glycosyltransferase/glycogen phosphorylase"/>
    <property type="match status" value="2"/>
</dbReference>
<dbReference type="Proteomes" id="UP000053766">
    <property type="component" value="Unassembled WGS sequence"/>
</dbReference>
<protein>
    <recommendedName>
        <fullName evidence="2">glucuronosyltransferase</fullName>
        <ecNumber evidence="2">2.4.1.17</ecNumber>
    </recommendedName>
</protein>
<dbReference type="CDD" id="cd03784">
    <property type="entry name" value="GT1_Gtf-like"/>
    <property type="match status" value="1"/>
</dbReference>
<sequence>MNELRQQYFDVGIAEPFDICGFGMMSTKGDVMGILERLKNVIEILLSAIFFEQLFSMEILAFRTKYGNDFKSYEELLSQVSYVFTNSNPYLDYPRPSIHKSVDIGGITVSIVTKDKLPKVTHMTTQRPRKSLCEVFKAMPNTTFIWKYENEDTNNMFSYLSNVHLRDWLPQRALLADPRISSFVTHGGLGSTTEIAYMGIPTVILFMHHSICLHRLNDMNLLHLIGMIRNLTQYPIKFEIIKELEIIKRVYGLRVIMIYSIRFFAHTMHLSRFQIPLFGDQKRNANMLAKHGGAIVLEKHDLANPDKLIEAIQTILTENRLVYIVTSLIQQFRIIIFTMTLQHLID</sequence>
<dbReference type="Pfam" id="PF00201">
    <property type="entry name" value="UDPGT"/>
    <property type="match status" value="1"/>
</dbReference>
<reference evidence="7 8" key="1">
    <citation type="submission" date="2013-11" db="EMBL/GenBank/DDBJ databases">
        <title>Draft genome of the bovine lungworm Dictyocaulus viviparus.</title>
        <authorList>
            <person name="Mitreva M."/>
        </authorList>
    </citation>
    <scope>NUCLEOTIDE SEQUENCE [LARGE SCALE GENOMIC DNA]</scope>
    <source>
        <strain evidence="7 8">HannoverDv2000</strain>
    </source>
</reference>
<dbReference type="InterPro" id="IPR050271">
    <property type="entry name" value="UDP-glycosyltransferase"/>
</dbReference>
<accession>A0A0D8XHY6</accession>
<evidence type="ECO:0000256" key="3">
    <source>
        <dbReference type="ARBA" id="ARBA00022676"/>
    </source>
</evidence>
<keyword evidence="8" id="KW-1185">Reference proteome</keyword>
<evidence type="ECO:0000313" key="7">
    <source>
        <dbReference type="EMBL" id="KJH44260.1"/>
    </source>
</evidence>
<dbReference type="InterPro" id="IPR002213">
    <property type="entry name" value="UDP_glucos_trans"/>
</dbReference>
<comment type="similarity">
    <text evidence="1">Belongs to the UDP-glycosyltransferase family.</text>
</comment>
<evidence type="ECO:0000256" key="1">
    <source>
        <dbReference type="ARBA" id="ARBA00009995"/>
    </source>
</evidence>
<dbReference type="STRING" id="29172.A0A0D8XHY6"/>
<name>A0A0D8XHY6_DICVI</name>
<evidence type="ECO:0000313" key="8">
    <source>
        <dbReference type="Proteomes" id="UP000053766"/>
    </source>
</evidence>
<organism evidence="7 8">
    <name type="scientific">Dictyocaulus viviparus</name>
    <name type="common">Bovine lungworm</name>
    <dbReference type="NCBI Taxonomy" id="29172"/>
    <lineage>
        <taxon>Eukaryota</taxon>
        <taxon>Metazoa</taxon>
        <taxon>Ecdysozoa</taxon>
        <taxon>Nematoda</taxon>
        <taxon>Chromadorea</taxon>
        <taxon>Rhabditida</taxon>
        <taxon>Rhabditina</taxon>
        <taxon>Rhabditomorpha</taxon>
        <taxon>Strongyloidea</taxon>
        <taxon>Metastrongylidae</taxon>
        <taxon>Dictyocaulus</taxon>
    </lineage>
</organism>
<dbReference type="OrthoDB" id="5835829at2759"/>
<keyword evidence="5" id="KW-0732">Signal</keyword>
<keyword evidence="4" id="KW-0808">Transferase</keyword>
<dbReference type="AlphaFoldDB" id="A0A0D8XHY6"/>
<evidence type="ECO:0000256" key="4">
    <source>
        <dbReference type="ARBA" id="ARBA00022679"/>
    </source>
</evidence>
<gene>
    <name evidence="7" type="ORF">DICVIV_09704</name>
</gene>
<dbReference type="GO" id="GO:0015020">
    <property type="term" value="F:glucuronosyltransferase activity"/>
    <property type="evidence" value="ECO:0007669"/>
    <property type="project" value="UniProtKB-EC"/>
</dbReference>
<evidence type="ECO:0000256" key="2">
    <source>
        <dbReference type="ARBA" id="ARBA00012544"/>
    </source>
</evidence>
<dbReference type="EC" id="2.4.1.17" evidence="2"/>
<keyword evidence="3" id="KW-0328">Glycosyltransferase</keyword>
<dbReference type="PANTHER" id="PTHR48043:SF23">
    <property type="entry name" value="UDP-GLUCURONOSYLTRANSFERASE"/>
    <property type="match status" value="1"/>
</dbReference>
<reference evidence="8" key="2">
    <citation type="journal article" date="2016" name="Sci. Rep.">
        <title>Dictyocaulus viviparus genome, variome and transcriptome elucidate lungworm biology and support future intervention.</title>
        <authorList>
            <person name="McNulty S.N."/>
            <person name="Strube C."/>
            <person name="Rosa B.A."/>
            <person name="Martin J.C."/>
            <person name="Tyagi R."/>
            <person name="Choi Y.J."/>
            <person name="Wang Q."/>
            <person name="Hallsworth Pepin K."/>
            <person name="Zhang X."/>
            <person name="Ozersky P."/>
            <person name="Wilson R.K."/>
            <person name="Sternberg P.W."/>
            <person name="Gasser R.B."/>
            <person name="Mitreva M."/>
        </authorList>
    </citation>
    <scope>NUCLEOTIDE SEQUENCE [LARGE SCALE GENOMIC DNA]</scope>
    <source>
        <strain evidence="8">HannoverDv2000</strain>
    </source>
</reference>
<proteinExistence type="inferred from homology"/>
<comment type="catalytic activity">
    <reaction evidence="6">
        <text>glucuronate acceptor + UDP-alpha-D-glucuronate = acceptor beta-D-glucuronoside + UDP + H(+)</text>
        <dbReference type="Rhea" id="RHEA:21032"/>
        <dbReference type="ChEBI" id="CHEBI:15378"/>
        <dbReference type="ChEBI" id="CHEBI:58052"/>
        <dbReference type="ChEBI" id="CHEBI:58223"/>
        <dbReference type="ChEBI" id="CHEBI:132367"/>
        <dbReference type="ChEBI" id="CHEBI:132368"/>
        <dbReference type="EC" id="2.4.1.17"/>
    </reaction>
</comment>
<dbReference type="PANTHER" id="PTHR48043">
    <property type="entry name" value="EG:EG0003.4 PROTEIN-RELATED"/>
    <property type="match status" value="1"/>
</dbReference>
<evidence type="ECO:0000256" key="5">
    <source>
        <dbReference type="ARBA" id="ARBA00022729"/>
    </source>
</evidence>
<dbReference type="Gene3D" id="3.40.50.2000">
    <property type="entry name" value="Glycogen Phosphorylase B"/>
    <property type="match status" value="1"/>
</dbReference>